<dbReference type="Gene3D" id="3.40.30.10">
    <property type="entry name" value="Glutaredoxin"/>
    <property type="match status" value="1"/>
</dbReference>
<dbReference type="EMBL" id="DVMT01000006">
    <property type="protein sequence ID" value="HIU39767.1"/>
    <property type="molecule type" value="Genomic_DNA"/>
</dbReference>
<evidence type="ECO:0000313" key="2">
    <source>
        <dbReference type="EMBL" id="HIU39767.1"/>
    </source>
</evidence>
<dbReference type="InterPro" id="IPR006504">
    <property type="entry name" value="Tscrpt_reg_Spx/MgsR"/>
</dbReference>
<dbReference type="AlphaFoldDB" id="A0A9D1IM14"/>
<comment type="caution">
    <text evidence="2">The sequence shown here is derived from an EMBL/GenBank/DDBJ whole genome shotgun (WGS) entry which is preliminary data.</text>
</comment>
<comment type="similarity">
    <text evidence="1">Belongs to the ArsC family.</text>
</comment>
<name>A0A9D1IM14_9FIRM</name>
<dbReference type="PANTHER" id="PTHR30041:SF8">
    <property type="entry name" value="PROTEIN YFFB"/>
    <property type="match status" value="1"/>
</dbReference>
<proteinExistence type="inferred from homology"/>
<reference evidence="2" key="1">
    <citation type="submission" date="2020-10" db="EMBL/GenBank/DDBJ databases">
        <authorList>
            <person name="Gilroy R."/>
        </authorList>
    </citation>
    <scope>NUCLEOTIDE SEQUENCE</scope>
    <source>
        <strain evidence="2">CHK193-30670</strain>
    </source>
</reference>
<dbReference type="NCBIfam" id="TIGR01617">
    <property type="entry name" value="arsC_related"/>
    <property type="match status" value="1"/>
</dbReference>
<dbReference type="CDD" id="cd03036">
    <property type="entry name" value="ArsC_like"/>
    <property type="match status" value="1"/>
</dbReference>
<dbReference type="SUPFAM" id="SSF52833">
    <property type="entry name" value="Thioredoxin-like"/>
    <property type="match status" value="1"/>
</dbReference>
<dbReference type="InterPro" id="IPR036249">
    <property type="entry name" value="Thioredoxin-like_sf"/>
</dbReference>
<dbReference type="PANTHER" id="PTHR30041">
    <property type="entry name" value="ARSENATE REDUCTASE"/>
    <property type="match status" value="1"/>
</dbReference>
<dbReference type="Proteomes" id="UP000824074">
    <property type="component" value="Unassembled WGS sequence"/>
</dbReference>
<protein>
    <submittedName>
        <fullName evidence="2">Arsenate reductase family protein</fullName>
    </submittedName>
</protein>
<organism evidence="2 3">
    <name type="scientific">Candidatus Aphodocola excrementigallinarum</name>
    <dbReference type="NCBI Taxonomy" id="2840670"/>
    <lineage>
        <taxon>Bacteria</taxon>
        <taxon>Bacillati</taxon>
        <taxon>Bacillota</taxon>
        <taxon>Bacilli</taxon>
        <taxon>Candidatus Aphodocola</taxon>
    </lineage>
</organism>
<accession>A0A9D1IM14</accession>
<dbReference type="Pfam" id="PF03960">
    <property type="entry name" value="ArsC"/>
    <property type="match status" value="1"/>
</dbReference>
<evidence type="ECO:0000256" key="1">
    <source>
        <dbReference type="PROSITE-ProRule" id="PRU01282"/>
    </source>
</evidence>
<dbReference type="PROSITE" id="PS51353">
    <property type="entry name" value="ARSC"/>
    <property type="match status" value="1"/>
</dbReference>
<evidence type="ECO:0000313" key="3">
    <source>
        <dbReference type="Proteomes" id="UP000824074"/>
    </source>
</evidence>
<dbReference type="InterPro" id="IPR006660">
    <property type="entry name" value="Arsenate_reductase-like"/>
</dbReference>
<gene>
    <name evidence="2" type="ORF">IAB68_00490</name>
</gene>
<sequence>MYKFICYPTCSTCMKAKKFLDDNNIKYELRNIKDNNPNKEELNNFIKLSNKDIKSFFNTSGLLYKKLNLKDKLPNMSFDEKLELLSSDGMIVKRPILVTKNKVFIGFKESEWGNLIK</sequence>
<reference evidence="2" key="2">
    <citation type="journal article" date="2021" name="PeerJ">
        <title>Extensive microbial diversity within the chicken gut microbiome revealed by metagenomics and culture.</title>
        <authorList>
            <person name="Gilroy R."/>
            <person name="Ravi A."/>
            <person name="Getino M."/>
            <person name="Pursley I."/>
            <person name="Horton D.L."/>
            <person name="Alikhan N.F."/>
            <person name="Baker D."/>
            <person name="Gharbi K."/>
            <person name="Hall N."/>
            <person name="Watson M."/>
            <person name="Adriaenssens E.M."/>
            <person name="Foster-Nyarko E."/>
            <person name="Jarju S."/>
            <person name="Secka A."/>
            <person name="Antonio M."/>
            <person name="Oren A."/>
            <person name="Chaudhuri R.R."/>
            <person name="La Ragione R."/>
            <person name="Hildebrand F."/>
            <person name="Pallen M.J."/>
        </authorList>
    </citation>
    <scope>NUCLEOTIDE SEQUENCE</scope>
    <source>
        <strain evidence="2">CHK193-30670</strain>
    </source>
</reference>